<evidence type="ECO:0000256" key="1">
    <source>
        <dbReference type="SAM" id="MobiDB-lite"/>
    </source>
</evidence>
<dbReference type="Proteomes" id="UP000634136">
    <property type="component" value="Unassembled WGS sequence"/>
</dbReference>
<feature type="region of interest" description="Disordered" evidence="1">
    <location>
        <begin position="1"/>
        <end position="41"/>
    </location>
</feature>
<sequence>MSQSNAHVLLEEEQGATIQPEDVPQDLFRGKPWGKDPIDDSVGFQDKNLRLNIQESRQLGLLKAVRGKNKKGRVFVIGSKATEIGSSSTRASTSQANELHPLLQEEMDKWLEAANATLKKTVDKQKETEQRRNRGG</sequence>
<gene>
    <name evidence="2" type="ORF">G2W53_039604</name>
</gene>
<protein>
    <submittedName>
        <fullName evidence="2">Uncharacterized protein</fullName>
    </submittedName>
</protein>
<dbReference type="OrthoDB" id="1429825at2759"/>
<comment type="caution">
    <text evidence="2">The sequence shown here is derived from an EMBL/GenBank/DDBJ whole genome shotgun (WGS) entry which is preliminary data.</text>
</comment>
<evidence type="ECO:0000313" key="2">
    <source>
        <dbReference type="EMBL" id="KAF7807443.1"/>
    </source>
</evidence>
<keyword evidence="3" id="KW-1185">Reference proteome</keyword>
<proteinExistence type="predicted"/>
<accession>A0A834SMY2</accession>
<evidence type="ECO:0000313" key="3">
    <source>
        <dbReference type="Proteomes" id="UP000634136"/>
    </source>
</evidence>
<dbReference type="AlphaFoldDB" id="A0A834SMY2"/>
<name>A0A834SMY2_9FABA</name>
<organism evidence="2 3">
    <name type="scientific">Senna tora</name>
    <dbReference type="NCBI Taxonomy" id="362788"/>
    <lineage>
        <taxon>Eukaryota</taxon>
        <taxon>Viridiplantae</taxon>
        <taxon>Streptophyta</taxon>
        <taxon>Embryophyta</taxon>
        <taxon>Tracheophyta</taxon>
        <taxon>Spermatophyta</taxon>
        <taxon>Magnoliopsida</taxon>
        <taxon>eudicotyledons</taxon>
        <taxon>Gunneridae</taxon>
        <taxon>Pentapetalae</taxon>
        <taxon>rosids</taxon>
        <taxon>fabids</taxon>
        <taxon>Fabales</taxon>
        <taxon>Fabaceae</taxon>
        <taxon>Caesalpinioideae</taxon>
        <taxon>Cassia clade</taxon>
        <taxon>Senna</taxon>
    </lineage>
</organism>
<reference evidence="2" key="1">
    <citation type="submission" date="2020-09" db="EMBL/GenBank/DDBJ databases">
        <title>Genome-Enabled Discovery of Anthraquinone Biosynthesis in Senna tora.</title>
        <authorList>
            <person name="Kang S.-H."/>
            <person name="Pandey R.P."/>
            <person name="Lee C.-M."/>
            <person name="Sim J.-S."/>
            <person name="Jeong J.-T."/>
            <person name="Choi B.-S."/>
            <person name="Jung M."/>
            <person name="Ginzburg D."/>
            <person name="Zhao K."/>
            <person name="Won S.Y."/>
            <person name="Oh T.-J."/>
            <person name="Yu Y."/>
            <person name="Kim N.-H."/>
            <person name="Lee O.R."/>
            <person name="Lee T.-H."/>
            <person name="Bashyal P."/>
            <person name="Kim T.-S."/>
            <person name="Lee W.-H."/>
            <person name="Kawkins C."/>
            <person name="Kim C.-K."/>
            <person name="Kim J.S."/>
            <person name="Ahn B.O."/>
            <person name="Rhee S.Y."/>
            <person name="Sohng J.K."/>
        </authorList>
    </citation>
    <scope>NUCLEOTIDE SEQUENCE</scope>
    <source>
        <tissue evidence="2">Leaf</tissue>
    </source>
</reference>
<dbReference type="EMBL" id="JAAIUW010000012">
    <property type="protein sequence ID" value="KAF7807443.1"/>
    <property type="molecule type" value="Genomic_DNA"/>
</dbReference>